<feature type="transmembrane region" description="Helical" evidence="2">
    <location>
        <begin position="30"/>
        <end position="48"/>
    </location>
</feature>
<keyword evidence="4" id="KW-1185">Reference proteome</keyword>
<feature type="region of interest" description="Disordered" evidence="1">
    <location>
        <begin position="304"/>
        <end position="345"/>
    </location>
</feature>
<feature type="transmembrane region" description="Helical" evidence="2">
    <location>
        <begin position="245"/>
        <end position="264"/>
    </location>
</feature>
<feature type="transmembrane region" description="Helical" evidence="2">
    <location>
        <begin position="211"/>
        <end position="233"/>
    </location>
</feature>
<dbReference type="AlphaFoldDB" id="A0A9W7ZWA8"/>
<reference evidence="3" key="1">
    <citation type="submission" date="2022-07" db="EMBL/GenBank/DDBJ databases">
        <title>Phylogenomic reconstructions and comparative analyses of Kickxellomycotina fungi.</title>
        <authorList>
            <person name="Reynolds N.K."/>
            <person name="Stajich J.E."/>
            <person name="Barry K."/>
            <person name="Grigoriev I.V."/>
            <person name="Crous P."/>
            <person name="Smith M.E."/>
        </authorList>
    </citation>
    <scope>NUCLEOTIDE SEQUENCE</scope>
    <source>
        <strain evidence="3">RSA 861</strain>
    </source>
</reference>
<evidence type="ECO:0000313" key="4">
    <source>
        <dbReference type="Proteomes" id="UP001150569"/>
    </source>
</evidence>
<keyword evidence="2" id="KW-0812">Transmembrane</keyword>
<keyword evidence="2" id="KW-0472">Membrane</keyword>
<feature type="compositionally biased region" description="Basic and acidic residues" evidence="1">
    <location>
        <begin position="304"/>
        <end position="315"/>
    </location>
</feature>
<dbReference type="InterPro" id="IPR027948">
    <property type="entry name" value="DUF4436"/>
</dbReference>
<name>A0A9W7ZWA8_9FUNG</name>
<feature type="compositionally biased region" description="Polar residues" evidence="1">
    <location>
        <begin position="336"/>
        <end position="345"/>
    </location>
</feature>
<keyword evidence="2" id="KW-1133">Transmembrane helix</keyword>
<dbReference type="Proteomes" id="UP001150569">
    <property type="component" value="Unassembled WGS sequence"/>
</dbReference>
<comment type="caution">
    <text evidence="3">The sequence shown here is derived from an EMBL/GenBank/DDBJ whole genome shotgun (WGS) entry which is preliminary data.</text>
</comment>
<feature type="transmembrane region" description="Helical" evidence="2">
    <location>
        <begin position="276"/>
        <end position="299"/>
    </location>
</feature>
<dbReference type="Pfam" id="PF14494">
    <property type="entry name" value="DUF4436"/>
    <property type="match status" value="1"/>
</dbReference>
<sequence>MREPIMVKDWADGFPKWFQPFIRRTRYRRVLYCIGILILWLCIVPPVYKTFLYQGGKADTLETFRTSDGPDYIDVTLVAQEANLKGHKLQTYIMLQPQGKYRRGYAELTMNVTANFASKGKTFKVGRRMESFDLSVPLTGHERLFPFDTYDSNFAVYLREGNQENGTAIPLRTTLYGSIQTLDFDTVISQGSPGEHTVYFSMAVARTKITLFFSIYICILQWALALAISTLAFQVAITRRQIPPALLTCGTSLLFALPALRNSQPGIPALGCASDILAYFWCLIIVAFSAVSNLLLTVVRKEKVKKGDKASDKAPDTAPSERPTMGPIIVPVDVSPPTSDDSGSV</sequence>
<dbReference type="OrthoDB" id="2117972at2759"/>
<dbReference type="EMBL" id="JANBPT010000868">
    <property type="protein sequence ID" value="KAJ1912049.1"/>
    <property type="molecule type" value="Genomic_DNA"/>
</dbReference>
<evidence type="ECO:0000313" key="3">
    <source>
        <dbReference type="EMBL" id="KAJ1912049.1"/>
    </source>
</evidence>
<protein>
    <submittedName>
        <fullName evidence="3">Uncharacterized protein</fullName>
    </submittedName>
</protein>
<evidence type="ECO:0000256" key="2">
    <source>
        <dbReference type="SAM" id="Phobius"/>
    </source>
</evidence>
<gene>
    <name evidence="3" type="ORF">IWQ60_009849</name>
</gene>
<organism evidence="3 4">
    <name type="scientific">Tieghemiomyces parasiticus</name>
    <dbReference type="NCBI Taxonomy" id="78921"/>
    <lineage>
        <taxon>Eukaryota</taxon>
        <taxon>Fungi</taxon>
        <taxon>Fungi incertae sedis</taxon>
        <taxon>Zoopagomycota</taxon>
        <taxon>Kickxellomycotina</taxon>
        <taxon>Dimargaritomycetes</taxon>
        <taxon>Dimargaritales</taxon>
        <taxon>Dimargaritaceae</taxon>
        <taxon>Tieghemiomyces</taxon>
    </lineage>
</organism>
<accession>A0A9W7ZWA8</accession>
<evidence type="ECO:0000256" key="1">
    <source>
        <dbReference type="SAM" id="MobiDB-lite"/>
    </source>
</evidence>
<proteinExistence type="predicted"/>